<dbReference type="Proteomes" id="UP000019222">
    <property type="component" value="Chromosome"/>
</dbReference>
<feature type="domain" description="N-acetyltransferase" evidence="1">
    <location>
        <begin position="5"/>
        <end position="155"/>
    </location>
</feature>
<dbReference type="InterPro" id="IPR000182">
    <property type="entry name" value="GNAT_dom"/>
</dbReference>
<dbReference type="STRING" id="1224164.B843_11485"/>
<dbReference type="HOGENOM" id="CLU_056607_3_1_11"/>
<protein>
    <recommendedName>
        <fullName evidence="1">N-acetyltransferase domain-containing protein</fullName>
    </recommendedName>
</protein>
<dbReference type="KEGG" id="cvt:B843_11485"/>
<sequence length="165" mass="18274">MYAVSPLSELSPLEVHRLYKLRVDIFVNEQKCPYSEIDDIDATPSTLHVLAWSADPEEHHHLLGTTRLYPDTVEGKPVSHLGRLAILPEARGTGLGADLMFQTLRLAYEKYGEQDVFLTAQSPLVEYYAAFGFTVAGEEFDDEGVPHTPMILAGSKLASIIDARS</sequence>
<evidence type="ECO:0000313" key="2">
    <source>
        <dbReference type="EMBL" id="AHI23675.1"/>
    </source>
</evidence>
<keyword evidence="3" id="KW-1185">Reference proteome</keyword>
<dbReference type="GO" id="GO:0016747">
    <property type="term" value="F:acyltransferase activity, transferring groups other than amino-acyl groups"/>
    <property type="evidence" value="ECO:0007669"/>
    <property type="project" value="InterPro"/>
</dbReference>
<dbReference type="Pfam" id="PF13673">
    <property type="entry name" value="Acetyltransf_10"/>
    <property type="match status" value="1"/>
</dbReference>
<accession>W5Y484</accession>
<reference evidence="2 3" key="1">
    <citation type="submission" date="2013-02" db="EMBL/GenBank/DDBJ databases">
        <title>The complete genome sequence of Corynebacterium vitaeruminis DSM 20294.</title>
        <authorList>
            <person name="Ruckert C."/>
            <person name="Albersmeier A."/>
            <person name="Kalinowski J."/>
        </authorList>
    </citation>
    <scope>NUCLEOTIDE SEQUENCE [LARGE SCALE GENOMIC DNA]</scope>
    <source>
        <strain evidence="3">ATCC 10234</strain>
    </source>
</reference>
<dbReference type="EMBL" id="CP004353">
    <property type="protein sequence ID" value="AHI23675.1"/>
    <property type="molecule type" value="Genomic_DNA"/>
</dbReference>
<dbReference type="InterPro" id="IPR016181">
    <property type="entry name" value="Acyl_CoA_acyltransferase"/>
</dbReference>
<dbReference type="AlphaFoldDB" id="W5Y484"/>
<gene>
    <name evidence="2" type="ORF">B843_11485</name>
</gene>
<evidence type="ECO:0000313" key="3">
    <source>
        <dbReference type="Proteomes" id="UP000019222"/>
    </source>
</evidence>
<dbReference type="SUPFAM" id="SSF55729">
    <property type="entry name" value="Acyl-CoA N-acyltransferases (Nat)"/>
    <property type="match status" value="1"/>
</dbReference>
<dbReference type="eggNOG" id="COG2153">
    <property type="taxonomic scope" value="Bacteria"/>
</dbReference>
<name>W5Y484_9CORY</name>
<proteinExistence type="predicted"/>
<dbReference type="PROSITE" id="PS51186">
    <property type="entry name" value="GNAT"/>
    <property type="match status" value="1"/>
</dbReference>
<evidence type="ECO:0000259" key="1">
    <source>
        <dbReference type="PROSITE" id="PS51186"/>
    </source>
</evidence>
<organism evidence="2 3">
    <name type="scientific">Corynebacterium vitaeruminis DSM 20294</name>
    <dbReference type="NCBI Taxonomy" id="1224164"/>
    <lineage>
        <taxon>Bacteria</taxon>
        <taxon>Bacillati</taxon>
        <taxon>Actinomycetota</taxon>
        <taxon>Actinomycetes</taxon>
        <taxon>Mycobacteriales</taxon>
        <taxon>Corynebacteriaceae</taxon>
        <taxon>Corynebacterium</taxon>
    </lineage>
</organism>
<dbReference type="Gene3D" id="3.40.630.30">
    <property type="match status" value="1"/>
</dbReference>
<dbReference type="CDD" id="cd04301">
    <property type="entry name" value="NAT_SF"/>
    <property type="match status" value="1"/>
</dbReference>
<dbReference type="PATRIC" id="fig|1224164.3.peg.2316"/>